<evidence type="ECO:0000313" key="3">
    <source>
        <dbReference type="Proteomes" id="UP000297777"/>
    </source>
</evidence>
<feature type="compositionally biased region" description="Basic and acidic residues" evidence="1">
    <location>
        <begin position="16"/>
        <end position="38"/>
    </location>
</feature>
<comment type="caution">
    <text evidence="2">The sequence shown here is derived from an EMBL/GenBank/DDBJ whole genome shotgun (WGS) entry which is preliminary data.</text>
</comment>
<evidence type="ECO:0000256" key="1">
    <source>
        <dbReference type="SAM" id="MobiDB-lite"/>
    </source>
</evidence>
<feature type="region of interest" description="Disordered" evidence="1">
    <location>
        <begin position="1"/>
        <end position="38"/>
    </location>
</feature>
<keyword evidence="3" id="KW-1185">Reference proteome</keyword>
<evidence type="ECO:0000313" key="2">
    <source>
        <dbReference type="EMBL" id="TGO15905.1"/>
    </source>
</evidence>
<gene>
    <name evidence="2" type="ORF">BTUL_0034g00270</name>
</gene>
<dbReference type="Proteomes" id="UP000297777">
    <property type="component" value="Unassembled WGS sequence"/>
</dbReference>
<protein>
    <submittedName>
        <fullName evidence="2">Uncharacterized protein</fullName>
    </submittedName>
</protein>
<dbReference type="AlphaFoldDB" id="A0A4Z1EUH3"/>
<dbReference type="EMBL" id="PQXH01000034">
    <property type="protein sequence ID" value="TGO15905.1"/>
    <property type="molecule type" value="Genomic_DNA"/>
</dbReference>
<name>A0A4Z1EUH3_9HELO</name>
<proteinExistence type="predicted"/>
<reference evidence="2 3" key="1">
    <citation type="submission" date="2017-12" db="EMBL/GenBank/DDBJ databases">
        <title>Comparative genomics of Botrytis spp.</title>
        <authorList>
            <person name="Valero-Jimenez C.A."/>
            <person name="Tapia P."/>
            <person name="Veloso J."/>
            <person name="Silva-Moreno E."/>
            <person name="Staats M."/>
            <person name="Valdes J.H."/>
            <person name="Van Kan J.A.L."/>
        </authorList>
    </citation>
    <scope>NUCLEOTIDE SEQUENCE [LARGE SCALE GENOMIC DNA]</scope>
    <source>
        <strain evidence="2 3">Bt9001</strain>
    </source>
</reference>
<organism evidence="2 3">
    <name type="scientific">Botrytis tulipae</name>
    <dbReference type="NCBI Taxonomy" id="87230"/>
    <lineage>
        <taxon>Eukaryota</taxon>
        <taxon>Fungi</taxon>
        <taxon>Dikarya</taxon>
        <taxon>Ascomycota</taxon>
        <taxon>Pezizomycotina</taxon>
        <taxon>Leotiomycetes</taxon>
        <taxon>Helotiales</taxon>
        <taxon>Sclerotiniaceae</taxon>
        <taxon>Botrytis</taxon>
    </lineage>
</organism>
<sequence length="96" mass="10943">MKLASLFSDSPKSLKNAHEYKKSANQEDEDQERKETNKWDATTYEGFAHSCDVTLPRAELISARFDNAIRDLRLLATTYIHLGKSKQIKKSPTVKS</sequence>
<accession>A0A4Z1EUH3</accession>